<dbReference type="KEGG" id="cvn:111119304"/>
<dbReference type="SMART" id="SM00192">
    <property type="entry name" value="LDLa"/>
    <property type="match status" value="1"/>
</dbReference>
<dbReference type="PROSITE" id="PS50240">
    <property type="entry name" value="TRYPSIN_DOM"/>
    <property type="match status" value="1"/>
</dbReference>
<keyword evidence="2 4" id="KW-1015">Disulfide bond</keyword>
<dbReference type="Proteomes" id="UP000694844">
    <property type="component" value="Chromosome 2"/>
</dbReference>
<dbReference type="PANTHER" id="PTHR24251:SF30">
    <property type="entry name" value="MEMBRANE FRIZZLED-RELATED PROTEIN"/>
    <property type="match status" value="1"/>
</dbReference>
<feature type="disulfide bond" evidence="4">
    <location>
        <begin position="383"/>
        <end position="395"/>
    </location>
</feature>
<dbReference type="Gene3D" id="4.10.400.10">
    <property type="entry name" value="Low-density Lipoprotein Receptor"/>
    <property type="match status" value="1"/>
</dbReference>
<dbReference type="SUPFAM" id="SSF49854">
    <property type="entry name" value="Spermadhesin, CUB domain"/>
    <property type="match status" value="3"/>
</dbReference>
<evidence type="ECO:0000256" key="3">
    <source>
        <dbReference type="PROSITE-ProRule" id="PRU00059"/>
    </source>
</evidence>
<proteinExistence type="predicted"/>
<evidence type="ECO:0000313" key="7">
    <source>
        <dbReference type="Proteomes" id="UP000694844"/>
    </source>
</evidence>
<comment type="caution">
    <text evidence="3">Lacks conserved residue(s) required for the propagation of feature annotation.</text>
</comment>
<dbReference type="PROSITE" id="PS50068">
    <property type="entry name" value="LDLRA_2"/>
    <property type="match status" value="1"/>
</dbReference>
<dbReference type="Gene3D" id="2.60.120.290">
    <property type="entry name" value="Spermadhesin, CUB domain"/>
    <property type="match status" value="3"/>
</dbReference>
<dbReference type="CDD" id="cd00112">
    <property type="entry name" value="LDLa"/>
    <property type="match status" value="1"/>
</dbReference>
<dbReference type="InterPro" id="IPR043504">
    <property type="entry name" value="Peptidase_S1_PA_chymotrypsin"/>
</dbReference>
<dbReference type="Gene3D" id="2.40.10.10">
    <property type="entry name" value="Trypsin-like serine proteases"/>
    <property type="match status" value="2"/>
</dbReference>
<feature type="domain" description="Peptidase S1" evidence="6">
    <location>
        <begin position="436"/>
        <end position="478"/>
    </location>
</feature>
<protein>
    <submittedName>
        <fullName evidence="8">Exoskeleton protein RP43-like isoform X1</fullName>
    </submittedName>
</protein>
<evidence type="ECO:0000259" key="6">
    <source>
        <dbReference type="PROSITE" id="PS50240"/>
    </source>
</evidence>
<dbReference type="Pfam" id="PF00431">
    <property type="entry name" value="CUB"/>
    <property type="match status" value="3"/>
</dbReference>
<dbReference type="AlphaFoldDB" id="A0A8B8CH80"/>
<dbReference type="InterPro" id="IPR036055">
    <property type="entry name" value="LDL_receptor-like_sf"/>
</dbReference>
<feature type="domain" description="CUB" evidence="5">
    <location>
        <begin position="126"/>
        <end position="244"/>
    </location>
</feature>
<evidence type="ECO:0000256" key="2">
    <source>
        <dbReference type="ARBA" id="ARBA00023157"/>
    </source>
</evidence>
<dbReference type="SUPFAM" id="SSF50494">
    <property type="entry name" value="Trypsin-like serine proteases"/>
    <property type="match status" value="1"/>
</dbReference>
<dbReference type="InterPro" id="IPR002172">
    <property type="entry name" value="LDrepeatLR_classA_rpt"/>
</dbReference>
<dbReference type="InterPro" id="IPR001254">
    <property type="entry name" value="Trypsin_dom"/>
</dbReference>
<gene>
    <name evidence="8" type="primary">LOC111119304</name>
</gene>
<feature type="disulfide bond" evidence="4">
    <location>
        <begin position="402"/>
        <end position="417"/>
    </location>
</feature>
<dbReference type="SMART" id="SM00042">
    <property type="entry name" value="CUB"/>
    <property type="match status" value="3"/>
</dbReference>
<dbReference type="Pfam" id="PF00089">
    <property type="entry name" value="Trypsin"/>
    <property type="match status" value="1"/>
</dbReference>
<dbReference type="PANTHER" id="PTHR24251">
    <property type="entry name" value="OVOCHYMASE-RELATED"/>
    <property type="match status" value="1"/>
</dbReference>
<feature type="domain" description="CUB" evidence="5">
    <location>
        <begin position="259"/>
        <end position="377"/>
    </location>
</feature>
<dbReference type="InterPro" id="IPR000859">
    <property type="entry name" value="CUB_dom"/>
</dbReference>
<name>A0A8B8CH80_CRAVI</name>
<dbReference type="PROSITE" id="PS01180">
    <property type="entry name" value="CUB"/>
    <property type="match status" value="3"/>
</dbReference>
<dbReference type="GeneID" id="111119304"/>
<sequence length="500" mass="54678">MMGSFNSLNYPSKYDNSLNCRWEIRVPVGMHVRLVFADKFGIEDSPNCVYDRISIYDGSQSNQVGRYCGTPHPDAMVLSSNHVIVSFITDESTQDAGFLLHWSATNASVAIPVDSHTTPSPSGMNCTRDIYINDTSSAGTISSPNFGVGLQYPPNSRCVWRFFAPFGYAIHLAFSQFGVEGGRSCPFDSVTAFDGQYSTGRMIAKYCGNTVPAPIDSKTNSMFVSFVSDGSTQDMGFRATYTIQKVSVSTQTVLTDQACHGSTPLILNETTGFIYSERFTLGLNYPDNLNCRWHIKAPADKVISLQFNAFYLERDRSCQYDNLQVRDGPLANSPLLGRYCGISYPQKLTSTGTDLYLRFHSDESENEIGFNITYTIHDPIPTCSPNDFTCNDGTCIDRSSVCDGINNCPSGNDEVLCTSNSCGVPAIPPSLDNSRIVGGKEATPGSWPWQASLVYGSYRDHMCGGTLIAPQWVVTAGHASKMIDLPQLARGFGRSPLTEG</sequence>
<evidence type="ECO:0000259" key="5">
    <source>
        <dbReference type="PROSITE" id="PS01180"/>
    </source>
</evidence>
<dbReference type="RefSeq" id="XP_022315065.1">
    <property type="nucleotide sequence ID" value="XM_022459357.1"/>
</dbReference>
<dbReference type="OrthoDB" id="10012881at2759"/>
<reference evidence="8" key="1">
    <citation type="submission" date="2025-08" db="UniProtKB">
        <authorList>
            <consortium name="RefSeq"/>
        </authorList>
    </citation>
    <scope>IDENTIFICATION</scope>
    <source>
        <tissue evidence="8">Whole sample</tissue>
    </source>
</reference>
<dbReference type="SUPFAM" id="SSF57424">
    <property type="entry name" value="LDL receptor-like module"/>
    <property type="match status" value="1"/>
</dbReference>
<dbReference type="InterPro" id="IPR035914">
    <property type="entry name" value="Sperma_CUB_dom_sf"/>
</dbReference>
<accession>A0A8B8CH80</accession>
<feature type="domain" description="CUB" evidence="5">
    <location>
        <begin position="1"/>
        <end position="105"/>
    </location>
</feature>
<dbReference type="FunFam" id="2.60.120.290:FF:000013">
    <property type="entry name" value="Membrane frizzled-related protein"/>
    <property type="match status" value="3"/>
</dbReference>
<dbReference type="GO" id="GO:0006508">
    <property type="term" value="P:proteolysis"/>
    <property type="evidence" value="ECO:0007669"/>
    <property type="project" value="InterPro"/>
</dbReference>
<dbReference type="CDD" id="cd00041">
    <property type="entry name" value="CUB"/>
    <property type="match status" value="3"/>
</dbReference>
<dbReference type="InterPro" id="IPR009003">
    <property type="entry name" value="Peptidase_S1_PA"/>
</dbReference>
<evidence type="ECO:0000313" key="8">
    <source>
        <dbReference type="RefSeq" id="XP_022315065.1"/>
    </source>
</evidence>
<organism evidence="7 8">
    <name type="scientific">Crassostrea virginica</name>
    <name type="common">Eastern oyster</name>
    <dbReference type="NCBI Taxonomy" id="6565"/>
    <lineage>
        <taxon>Eukaryota</taxon>
        <taxon>Metazoa</taxon>
        <taxon>Spiralia</taxon>
        <taxon>Lophotrochozoa</taxon>
        <taxon>Mollusca</taxon>
        <taxon>Bivalvia</taxon>
        <taxon>Autobranchia</taxon>
        <taxon>Pteriomorphia</taxon>
        <taxon>Ostreida</taxon>
        <taxon>Ostreoidea</taxon>
        <taxon>Ostreidae</taxon>
        <taxon>Crassostrea</taxon>
    </lineage>
</organism>
<evidence type="ECO:0000256" key="4">
    <source>
        <dbReference type="PROSITE-ProRule" id="PRU00124"/>
    </source>
</evidence>
<keyword evidence="1" id="KW-0677">Repeat</keyword>
<dbReference type="Pfam" id="PF00057">
    <property type="entry name" value="Ldl_recept_a"/>
    <property type="match status" value="1"/>
</dbReference>
<evidence type="ECO:0000256" key="1">
    <source>
        <dbReference type="ARBA" id="ARBA00022737"/>
    </source>
</evidence>
<dbReference type="GO" id="GO:0004252">
    <property type="term" value="F:serine-type endopeptidase activity"/>
    <property type="evidence" value="ECO:0007669"/>
    <property type="project" value="InterPro"/>
</dbReference>
<feature type="disulfide bond" evidence="4">
    <location>
        <begin position="390"/>
        <end position="408"/>
    </location>
</feature>
<keyword evidence="7" id="KW-1185">Reference proteome</keyword>